<keyword evidence="1" id="KW-0472">Membrane</keyword>
<dbReference type="RefSeq" id="WP_055704483.1">
    <property type="nucleotide sequence ID" value="NZ_JBPJFI010000001.1"/>
</dbReference>
<evidence type="ECO:0000313" key="4">
    <source>
        <dbReference type="Proteomes" id="UP000318103"/>
    </source>
</evidence>
<feature type="domain" description="DUF1648" evidence="2">
    <location>
        <begin position="26"/>
        <end position="62"/>
    </location>
</feature>
<dbReference type="EMBL" id="VFNX01000001">
    <property type="protein sequence ID" value="TQK98403.1"/>
    <property type="molecule type" value="Genomic_DNA"/>
</dbReference>
<feature type="transmembrane region" description="Helical" evidence="1">
    <location>
        <begin position="97"/>
        <end position="117"/>
    </location>
</feature>
<feature type="transmembrane region" description="Helical" evidence="1">
    <location>
        <begin position="67"/>
        <end position="85"/>
    </location>
</feature>
<comment type="caution">
    <text evidence="3">The sequence shown here is derived from an EMBL/GenBank/DDBJ whole genome shotgun (WGS) entry which is preliminary data.</text>
</comment>
<reference evidence="3 4" key="1">
    <citation type="submission" date="2019-06" db="EMBL/GenBank/DDBJ databases">
        <title>Sequencing the genomes of 1000 actinobacteria strains.</title>
        <authorList>
            <person name="Klenk H.-P."/>
        </authorList>
    </citation>
    <scope>NUCLEOTIDE SEQUENCE [LARGE SCALE GENOMIC DNA]</scope>
    <source>
        <strain evidence="3 4">DSM 41929</strain>
    </source>
</reference>
<keyword evidence="1" id="KW-0812">Transmembrane</keyword>
<dbReference type="Pfam" id="PF07853">
    <property type="entry name" value="DUF1648"/>
    <property type="match status" value="1"/>
</dbReference>
<organism evidence="3 4">
    <name type="scientific">Streptomyces puniciscabiei</name>
    <dbReference type="NCBI Taxonomy" id="164348"/>
    <lineage>
        <taxon>Bacteria</taxon>
        <taxon>Bacillati</taxon>
        <taxon>Actinomycetota</taxon>
        <taxon>Actinomycetes</taxon>
        <taxon>Kitasatosporales</taxon>
        <taxon>Streptomycetaceae</taxon>
        <taxon>Streptomyces</taxon>
    </lineage>
</organism>
<accession>A0A542UH67</accession>
<evidence type="ECO:0000313" key="3">
    <source>
        <dbReference type="EMBL" id="TQK98403.1"/>
    </source>
</evidence>
<dbReference type="InterPro" id="IPR012867">
    <property type="entry name" value="DUF1648"/>
</dbReference>
<feature type="transmembrane region" description="Helical" evidence="1">
    <location>
        <begin position="20"/>
        <end position="40"/>
    </location>
</feature>
<dbReference type="AlphaFoldDB" id="A0A542UH67"/>
<evidence type="ECO:0000256" key="1">
    <source>
        <dbReference type="SAM" id="Phobius"/>
    </source>
</evidence>
<name>A0A542UH67_9ACTN</name>
<gene>
    <name evidence="3" type="ORF">FB563_3427</name>
</gene>
<dbReference type="Proteomes" id="UP000318103">
    <property type="component" value="Unassembled WGS sequence"/>
</dbReference>
<feature type="transmembrane region" description="Helical" evidence="1">
    <location>
        <begin position="129"/>
        <end position="149"/>
    </location>
</feature>
<keyword evidence="4" id="KW-1185">Reference proteome</keyword>
<proteinExistence type="predicted"/>
<evidence type="ECO:0000259" key="2">
    <source>
        <dbReference type="Pfam" id="PF07853"/>
    </source>
</evidence>
<sequence length="154" mass="16021">MLENRAPALSRTRLATEATAPFVGAALITVIAFLLFKGSLPDKIATHFTLGGSADGYSSPATTLGQYMLLFAIQAIGALGVVFSIKAAPRAARGLRAFCCGLAAGTAYDLIATLWVVSDSNGRDVHLPSYQWAVDVLVGAAVACAAWFASRSRA</sequence>
<protein>
    <submittedName>
        <fullName evidence="3">Uncharacterized protein DUF1648</fullName>
    </submittedName>
</protein>
<keyword evidence="1" id="KW-1133">Transmembrane helix</keyword>